<evidence type="ECO:0000313" key="1">
    <source>
        <dbReference type="EMBL" id="KFD57131.1"/>
    </source>
</evidence>
<gene>
    <name evidence="1" type="ORF">M513_02016</name>
</gene>
<sequence length="75" mass="8606">MHTFSSSADDEEYANWTLASTAKLFYNLCLRSGNSGLVFPLIVRGSDKFINPCWKTRKAHDSQHVFPTDRLHVLY</sequence>
<dbReference type="Proteomes" id="UP000030764">
    <property type="component" value="Unassembled WGS sequence"/>
</dbReference>
<reference evidence="1 2" key="1">
    <citation type="journal article" date="2014" name="Nat. Genet.">
        <title>Genome and transcriptome of the porcine whipworm Trichuris suis.</title>
        <authorList>
            <person name="Jex A.R."/>
            <person name="Nejsum P."/>
            <person name="Schwarz E.M."/>
            <person name="Hu L."/>
            <person name="Young N.D."/>
            <person name="Hall R.S."/>
            <person name="Korhonen P.K."/>
            <person name="Liao S."/>
            <person name="Thamsborg S."/>
            <person name="Xia J."/>
            <person name="Xu P."/>
            <person name="Wang S."/>
            <person name="Scheerlinck J.P."/>
            <person name="Hofmann A."/>
            <person name="Sternberg P.W."/>
            <person name="Wang J."/>
            <person name="Gasser R.B."/>
        </authorList>
    </citation>
    <scope>NUCLEOTIDE SEQUENCE [LARGE SCALE GENOMIC DNA]</scope>
    <source>
        <strain evidence="1">DCEP-RM93M</strain>
    </source>
</reference>
<organism evidence="1 2">
    <name type="scientific">Trichuris suis</name>
    <name type="common">pig whipworm</name>
    <dbReference type="NCBI Taxonomy" id="68888"/>
    <lineage>
        <taxon>Eukaryota</taxon>
        <taxon>Metazoa</taxon>
        <taxon>Ecdysozoa</taxon>
        <taxon>Nematoda</taxon>
        <taxon>Enoplea</taxon>
        <taxon>Dorylaimia</taxon>
        <taxon>Trichinellida</taxon>
        <taxon>Trichuridae</taxon>
        <taxon>Trichuris</taxon>
    </lineage>
</organism>
<protein>
    <submittedName>
        <fullName evidence="1">Uncharacterized protein</fullName>
    </submittedName>
</protein>
<proteinExistence type="predicted"/>
<dbReference type="EMBL" id="KL363190">
    <property type="protein sequence ID" value="KFD57131.1"/>
    <property type="molecule type" value="Genomic_DNA"/>
</dbReference>
<accession>A0A085MIT5</accession>
<name>A0A085MIT5_9BILA</name>
<evidence type="ECO:0000313" key="2">
    <source>
        <dbReference type="Proteomes" id="UP000030764"/>
    </source>
</evidence>
<dbReference type="AlphaFoldDB" id="A0A085MIT5"/>
<keyword evidence="2" id="KW-1185">Reference proteome</keyword>